<gene>
    <name evidence="7" type="primary">cbiQ</name>
    <name evidence="7" type="ORF">OBO34_16615</name>
</gene>
<dbReference type="EMBL" id="JAOSHN010000007">
    <property type="protein sequence ID" value="MCU7379965.1"/>
    <property type="molecule type" value="Genomic_DNA"/>
</dbReference>
<evidence type="ECO:0000256" key="5">
    <source>
        <dbReference type="ARBA" id="ARBA00023136"/>
    </source>
</evidence>
<dbReference type="GO" id="GO:0043190">
    <property type="term" value="C:ATP-binding cassette (ABC) transporter complex"/>
    <property type="evidence" value="ECO:0007669"/>
    <property type="project" value="InterPro"/>
</dbReference>
<dbReference type="NCBIfam" id="TIGR02454">
    <property type="entry name" value="ECF_T_CbiQ"/>
    <property type="match status" value="1"/>
</dbReference>
<dbReference type="InterPro" id="IPR012809">
    <property type="entry name" value="ECF_CbiQ"/>
</dbReference>
<dbReference type="GO" id="GO:0006824">
    <property type="term" value="P:cobalt ion transport"/>
    <property type="evidence" value="ECO:0007669"/>
    <property type="project" value="InterPro"/>
</dbReference>
<feature type="transmembrane region" description="Helical" evidence="6">
    <location>
        <begin position="76"/>
        <end position="95"/>
    </location>
</feature>
<evidence type="ECO:0000256" key="1">
    <source>
        <dbReference type="ARBA" id="ARBA00004651"/>
    </source>
</evidence>
<feature type="transmembrane region" description="Helical" evidence="6">
    <location>
        <begin position="157"/>
        <end position="175"/>
    </location>
</feature>
<evidence type="ECO:0000256" key="6">
    <source>
        <dbReference type="SAM" id="Phobius"/>
    </source>
</evidence>
<organism evidence="7 8">
    <name type="scientific">Hominibacterium faecale</name>
    <dbReference type="NCBI Taxonomy" id="2839743"/>
    <lineage>
        <taxon>Bacteria</taxon>
        <taxon>Bacillati</taxon>
        <taxon>Bacillota</taxon>
        <taxon>Clostridia</taxon>
        <taxon>Peptostreptococcales</taxon>
        <taxon>Anaerovoracaceae</taxon>
        <taxon>Hominibacterium</taxon>
    </lineage>
</organism>
<reference evidence="7" key="1">
    <citation type="submission" date="2022-09" db="EMBL/GenBank/DDBJ databases">
        <title>Culturomic study of gut microbiota in children with autism spectrum disorder.</title>
        <authorList>
            <person name="Efimov B.A."/>
            <person name="Chaplin A.V."/>
            <person name="Sokolova S.R."/>
            <person name="Pikina A.P."/>
            <person name="Korzhanova M."/>
            <person name="Belova V."/>
            <person name="Korostin D."/>
        </authorList>
    </citation>
    <scope>NUCLEOTIDE SEQUENCE</scope>
    <source>
        <strain evidence="7">ASD5510</strain>
    </source>
</reference>
<dbReference type="Proteomes" id="UP001065549">
    <property type="component" value="Unassembled WGS sequence"/>
</dbReference>
<evidence type="ECO:0000256" key="3">
    <source>
        <dbReference type="ARBA" id="ARBA00022692"/>
    </source>
</evidence>
<dbReference type="CDD" id="cd16914">
    <property type="entry name" value="EcfT"/>
    <property type="match status" value="1"/>
</dbReference>
<evidence type="ECO:0000256" key="2">
    <source>
        <dbReference type="ARBA" id="ARBA00022475"/>
    </source>
</evidence>
<dbReference type="PANTHER" id="PTHR43723">
    <property type="entry name" value="COBALT TRANSPORT PROTEIN CBIQ"/>
    <property type="match status" value="1"/>
</dbReference>
<evidence type="ECO:0000313" key="7">
    <source>
        <dbReference type="EMBL" id="MCU7379965.1"/>
    </source>
</evidence>
<feature type="transmembrane region" description="Helical" evidence="6">
    <location>
        <begin position="124"/>
        <end position="145"/>
    </location>
</feature>
<evidence type="ECO:0000313" key="8">
    <source>
        <dbReference type="Proteomes" id="UP001065549"/>
    </source>
</evidence>
<dbReference type="PANTHER" id="PTHR43723:SF1">
    <property type="entry name" value="COBALT TRANSPORT PROTEIN CBIQ"/>
    <property type="match status" value="1"/>
</dbReference>
<keyword evidence="4 6" id="KW-1133">Transmembrane helix</keyword>
<comment type="subcellular location">
    <subcellularLocation>
        <location evidence="1">Cell membrane</location>
        <topology evidence="1">Multi-pass membrane protein</topology>
    </subcellularLocation>
</comment>
<feature type="transmembrane region" description="Helical" evidence="6">
    <location>
        <begin position="32"/>
        <end position="56"/>
    </location>
</feature>
<dbReference type="InterPro" id="IPR052770">
    <property type="entry name" value="Cobalt_transport_CbiQ"/>
</dbReference>
<accession>A0A9J6QWU8</accession>
<keyword evidence="2" id="KW-1003">Cell membrane</keyword>
<dbReference type="RefSeq" id="WP_148394606.1">
    <property type="nucleotide sequence ID" value="NZ_JAJAGH010000003.1"/>
</dbReference>
<dbReference type="Pfam" id="PF02361">
    <property type="entry name" value="CbiQ"/>
    <property type="match status" value="1"/>
</dbReference>
<comment type="caution">
    <text evidence="7">The sequence shown here is derived from an EMBL/GenBank/DDBJ whole genome shotgun (WGS) entry which is preliminary data.</text>
</comment>
<keyword evidence="8" id="KW-1185">Reference proteome</keyword>
<protein>
    <submittedName>
        <fullName evidence="7">Cobalt ECF transporter T component CbiQ</fullName>
    </submittedName>
</protein>
<dbReference type="AlphaFoldDB" id="A0A9J6QWU8"/>
<keyword evidence="5 6" id="KW-0472">Membrane</keyword>
<dbReference type="InterPro" id="IPR003339">
    <property type="entry name" value="ABC/ECF_trnsptr_transmembrane"/>
</dbReference>
<proteinExistence type="predicted"/>
<keyword evidence="3 6" id="KW-0812">Transmembrane</keyword>
<feature type="transmembrane region" description="Helical" evidence="6">
    <location>
        <begin position="246"/>
        <end position="263"/>
    </location>
</feature>
<sequence>MQRKNRTKTMMMIDKLAYSSPWRYKSTHLKSCFAIGTLLICVAVRSFFISSIVLILMGCLTVTYSRASLSHYGKMMLWPMAFLIMGTISILADIADEPMGMVHISIGSKYLVILGSSVIESGRLILVSLASVSCLYFLILTTAVLDLMAGLKRLHCPWLIIELMTLIYRFIFVLLDLALSINTAQKCRLGNKDLKTSIRSMGGMLAALFVQAMEKSSALFNAMEARCYDGRIHVLTEHRPAAKKEILLVAAYLTALLALAIFCRTKGGL</sequence>
<evidence type="ECO:0000256" key="4">
    <source>
        <dbReference type="ARBA" id="ARBA00022989"/>
    </source>
</evidence>
<name>A0A9J6QWU8_9FIRM</name>